<accession>A0AAV2JLR4</accession>
<keyword evidence="5" id="KW-0805">Transcription regulation</keyword>
<comment type="subcellular location">
    <subcellularLocation>
        <location evidence="1">Nucleus</location>
    </subcellularLocation>
</comment>
<dbReference type="GO" id="GO:0003713">
    <property type="term" value="F:transcription coactivator activity"/>
    <property type="evidence" value="ECO:0007669"/>
    <property type="project" value="InterPro"/>
</dbReference>
<organism evidence="13 14">
    <name type="scientific">Knipowitschia caucasica</name>
    <name type="common">Caucasian dwarf goby</name>
    <name type="synonym">Pomatoschistus caucasicus</name>
    <dbReference type="NCBI Taxonomy" id="637954"/>
    <lineage>
        <taxon>Eukaryota</taxon>
        <taxon>Metazoa</taxon>
        <taxon>Chordata</taxon>
        <taxon>Craniata</taxon>
        <taxon>Vertebrata</taxon>
        <taxon>Euteleostomi</taxon>
        <taxon>Actinopterygii</taxon>
        <taxon>Neopterygii</taxon>
        <taxon>Teleostei</taxon>
        <taxon>Neoteleostei</taxon>
        <taxon>Acanthomorphata</taxon>
        <taxon>Gobiaria</taxon>
        <taxon>Gobiiformes</taxon>
        <taxon>Gobioidei</taxon>
        <taxon>Gobiidae</taxon>
        <taxon>Gobiinae</taxon>
        <taxon>Knipowitschia</taxon>
    </lineage>
</organism>
<evidence type="ECO:0000256" key="10">
    <source>
        <dbReference type="ARBA" id="ARBA00033234"/>
    </source>
</evidence>
<evidence type="ECO:0000256" key="4">
    <source>
        <dbReference type="ARBA" id="ARBA00022763"/>
    </source>
</evidence>
<dbReference type="InterPro" id="IPR042429">
    <property type="entry name" value="SFR1"/>
</dbReference>
<sequence length="231" mass="25067">MEVTPKAASKVRSVYSTPENTAEDGSPSGTSANKSQHKLSASLRERLIRSRRSFTSPFSVAKRLCVDEEEEGGRHVPAATAATVATVATVATAGTAGTAETAGTAADNNIPAIRNNVDLNRNELGSSIAGPAPEPCLDLTQQLEQLKREVKDKTETLRRLKMVKMYRSKNNLTQLQALIDKWRSCAQASLYELQSDATRDGKKASLSELIDLFGLEDGILHFDRAEDDFTT</sequence>
<evidence type="ECO:0000256" key="6">
    <source>
        <dbReference type="ARBA" id="ARBA00023054"/>
    </source>
</evidence>
<keyword evidence="14" id="KW-1185">Reference proteome</keyword>
<evidence type="ECO:0000256" key="5">
    <source>
        <dbReference type="ARBA" id="ARBA00023015"/>
    </source>
</evidence>
<reference evidence="13 14" key="1">
    <citation type="submission" date="2024-04" db="EMBL/GenBank/DDBJ databases">
        <authorList>
            <person name="Waldvogel A.-M."/>
            <person name="Schoenle A."/>
        </authorList>
    </citation>
    <scope>NUCLEOTIDE SEQUENCE [LARGE SCALE GENOMIC DNA]</scope>
</reference>
<protein>
    <recommendedName>
        <fullName evidence="3">Swi5-dependent recombination DNA repair protein 1 homolog</fullName>
    </recommendedName>
    <alternativeName>
        <fullName evidence="10">Meiosis protein 5 homolog</fullName>
    </alternativeName>
</protein>
<keyword evidence="8" id="KW-0234">DNA repair</keyword>
<dbReference type="Proteomes" id="UP001497482">
    <property type="component" value="Chromosome 13"/>
</dbReference>
<keyword evidence="6 11" id="KW-0175">Coiled coil</keyword>
<dbReference type="InterPro" id="IPR018468">
    <property type="entry name" value="SFR1/Mei5"/>
</dbReference>
<evidence type="ECO:0000256" key="1">
    <source>
        <dbReference type="ARBA" id="ARBA00004123"/>
    </source>
</evidence>
<gene>
    <name evidence="13" type="ORF">KC01_LOCUS8893</name>
</gene>
<evidence type="ECO:0000256" key="2">
    <source>
        <dbReference type="ARBA" id="ARBA00008729"/>
    </source>
</evidence>
<evidence type="ECO:0000256" key="11">
    <source>
        <dbReference type="SAM" id="Coils"/>
    </source>
</evidence>
<evidence type="ECO:0000256" key="9">
    <source>
        <dbReference type="ARBA" id="ARBA00023242"/>
    </source>
</evidence>
<proteinExistence type="inferred from homology"/>
<dbReference type="Pfam" id="PF10376">
    <property type="entry name" value="Mei5"/>
    <property type="match status" value="1"/>
</dbReference>
<evidence type="ECO:0000313" key="13">
    <source>
        <dbReference type="EMBL" id="CAL1577555.1"/>
    </source>
</evidence>
<evidence type="ECO:0000256" key="3">
    <source>
        <dbReference type="ARBA" id="ARBA00014688"/>
    </source>
</evidence>
<keyword evidence="9" id="KW-0539">Nucleus</keyword>
<name>A0AAV2JLR4_KNICA</name>
<comment type="similarity">
    <text evidence="2">Belongs to the SFR1/MEI5 family.</text>
</comment>
<dbReference type="PANTHER" id="PTHR28643:SF1">
    <property type="entry name" value="SWI5-DEPENDENT RECOMBINATION DNA REPAIR PROTEIN 1 HOMOLOG"/>
    <property type="match status" value="1"/>
</dbReference>
<dbReference type="AlphaFoldDB" id="A0AAV2JLR4"/>
<dbReference type="Gene3D" id="6.10.140.1020">
    <property type="match status" value="1"/>
</dbReference>
<dbReference type="EMBL" id="OZ035835">
    <property type="protein sequence ID" value="CAL1577555.1"/>
    <property type="molecule type" value="Genomic_DNA"/>
</dbReference>
<evidence type="ECO:0000313" key="14">
    <source>
        <dbReference type="Proteomes" id="UP001497482"/>
    </source>
</evidence>
<evidence type="ECO:0000256" key="7">
    <source>
        <dbReference type="ARBA" id="ARBA00023163"/>
    </source>
</evidence>
<dbReference type="GO" id="GO:0000724">
    <property type="term" value="P:double-strand break repair via homologous recombination"/>
    <property type="evidence" value="ECO:0007669"/>
    <property type="project" value="InterPro"/>
</dbReference>
<feature type="region of interest" description="Disordered" evidence="12">
    <location>
        <begin position="1"/>
        <end position="40"/>
    </location>
</feature>
<dbReference type="PANTHER" id="PTHR28643">
    <property type="entry name" value="SWI5-DEPENDENT RECOMBINATION DNA REPAIR PROTEIN 1 HOMOLOG"/>
    <property type="match status" value="1"/>
</dbReference>
<keyword evidence="4" id="KW-0227">DNA damage</keyword>
<dbReference type="GO" id="GO:0032798">
    <property type="term" value="C:Swi5-Sfr1 complex"/>
    <property type="evidence" value="ECO:0007669"/>
    <property type="project" value="InterPro"/>
</dbReference>
<evidence type="ECO:0000256" key="8">
    <source>
        <dbReference type="ARBA" id="ARBA00023204"/>
    </source>
</evidence>
<feature type="coiled-coil region" evidence="11">
    <location>
        <begin position="136"/>
        <end position="163"/>
    </location>
</feature>
<evidence type="ECO:0000256" key="12">
    <source>
        <dbReference type="SAM" id="MobiDB-lite"/>
    </source>
</evidence>
<keyword evidence="7" id="KW-0804">Transcription</keyword>